<name>A0A2P6NQ20_9EUKA</name>
<sequence>MDHIVNSYGSSDAEGGSSAEENVLVSVPQCWSFGNDGQVTIKTCQVMSDDYGLFPWPSAFLLAEFIISHSHLFGDKTIIELGSGTCIGGLVAASIGASRVILTDREEISENCVKIQQMNANLRDRITVQSLVWGEFRSDLFDLQCANVIIAADIFYDEKDIFATLHHLMKDGVVFYTAYQDRSEENMDMLNLQLENWDMTLEEGNHFLRMFIIKMKPNYKI</sequence>
<proteinExistence type="predicted"/>
<dbReference type="AlphaFoldDB" id="A0A2P6NQ20"/>
<dbReference type="EMBL" id="MDYQ01000036">
    <property type="protein sequence ID" value="PRP86043.1"/>
    <property type="molecule type" value="Genomic_DNA"/>
</dbReference>
<dbReference type="InParanoid" id="A0A2P6NQ20"/>
<dbReference type="Proteomes" id="UP000241769">
    <property type="component" value="Unassembled WGS sequence"/>
</dbReference>
<dbReference type="Pfam" id="PF10294">
    <property type="entry name" value="Methyltransf_16"/>
    <property type="match status" value="1"/>
</dbReference>
<comment type="caution">
    <text evidence="1">The sequence shown here is derived from an EMBL/GenBank/DDBJ whole genome shotgun (WGS) entry which is preliminary data.</text>
</comment>
<dbReference type="SUPFAM" id="SSF53335">
    <property type="entry name" value="S-adenosyl-L-methionine-dependent methyltransferases"/>
    <property type="match status" value="1"/>
</dbReference>
<dbReference type="OrthoDB" id="194386at2759"/>
<dbReference type="GO" id="GO:0005634">
    <property type="term" value="C:nucleus"/>
    <property type="evidence" value="ECO:0007669"/>
    <property type="project" value="TreeGrafter"/>
</dbReference>
<reference evidence="1 2" key="1">
    <citation type="journal article" date="2018" name="Genome Biol. Evol.">
        <title>Multiple Roots of Fruiting Body Formation in Amoebozoa.</title>
        <authorList>
            <person name="Hillmann F."/>
            <person name="Forbes G."/>
            <person name="Novohradska S."/>
            <person name="Ferling I."/>
            <person name="Riege K."/>
            <person name="Groth M."/>
            <person name="Westermann M."/>
            <person name="Marz M."/>
            <person name="Spaller T."/>
            <person name="Winckler T."/>
            <person name="Schaap P."/>
            <person name="Glockner G."/>
        </authorList>
    </citation>
    <scope>NUCLEOTIDE SEQUENCE [LARGE SCALE GENOMIC DNA]</scope>
    <source>
        <strain evidence="1 2">Jena</strain>
    </source>
</reference>
<keyword evidence="1" id="KW-0489">Methyltransferase</keyword>
<keyword evidence="2" id="KW-1185">Reference proteome</keyword>
<evidence type="ECO:0000313" key="2">
    <source>
        <dbReference type="Proteomes" id="UP000241769"/>
    </source>
</evidence>
<dbReference type="InterPro" id="IPR029063">
    <property type="entry name" value="SAM-dependent_MTases_sf"/>
</dbReference>
<evidence type="ECO:0000313" key="1">
    <source>
        <dbReference type="EMBL" id="PRP86043.1"/>
    </source>
</evidence>
<keyword evidence="1" id="KW-0808">Transferase</keyword>
<dbReference type="FunCoup" id="A0A2P6NQ20">
    <property type="interactions" value="15"/>
</dbReference>
<dbReference type="Gene3D" id="3.40.50.150">
    <property type="entry name" value="Vaccinia Virus protein VP39"/>
    <property type="match status" value="1"/>
</dbReference>
<protein>
    <submittedName>
        <fullName evidence="1">Methyltransferase-like protein 23-like</fullName>
    </submittedName>
</protein>
<dbReference type="STRING" id="1890364.A0A2P6NQ20"/>
<dbReference type="GO" id="GO:0032259">
    <property type="term" value="P:methylation"/>
    <property type="evidence" value="ECO:0007669"/>
    <property type="project" value="UniProtKB-KW"/>
</dbReference>
<accession>A0A2P6NQ20</accession>
<organism evidence="1 2">
    <name type="scientific">Planoprotostelium fungivorum</name>
    <dbReference type="NCBI Taxonomy" id="1890364"/>
    <lineage>
        <taxon>Eukaryota</taxon>
        <taxon>Amoebozoa</taxon>
        <taxon>Evosea</taxon>
        <taxon>Variosea</taxon>
        <taxon>Cavosteliida</taxon>
        <taxon>Cavosteliaceae</taxon>
        <taxon>Planoprotostelium</taxon>
    </lineage>
</organism>
<dbReference type="PANTHER" id="PTHR14614:SF165">
    <property type="entry name" value="FAM86 N-TERMINAL DOMAIN-CONTAINING PROTEIN"/>
    <property type="match status" value="1"/>
</dbReference>
<gene>
    <name evidence="1" type="ORF">PROFUN_05814</name>
</gene>
<dbReference type="GO" id="GO:0008168">
    <property type="term" value="F:methyltransferase activity"/>
    <property type="evidence" value="ECO:0007669"/>
    <property type="project" value="UniProtKB-KW"/>
</dbReference>
<dbReference type="InterPro" id="IPR019410">
    <property type="entry name" value="Methyltransf_16"/>
</dbReference>
<dbReference type="PANTHER" id="PTHR14614">
    <property type="entry name" value="HEPATOCELLULAR CARCINOMA-ASSOCIATED ANTIGEN"/>
    <property type="match status" value="1"/>
</dbReference>
<dbReference type="GO" id="GO:0005737">
    <property type="term" value="C:cytoplasm"/>
    <property type="evidence" value="ECO:0007669"/>
    <property type="project" value="TreeGrafter"/>
</dbReference>